<evidence type="ECO:0000256" key="6">
    <source>
        <dbReference type="SAM" id="MobiDB-lite"/>
    </source>
</evidence>
<dbReference type="AlphaFoldDB" id="A0A835BTV4"/>
<sequence length="430" mass="46521">MRIFMVTRGPFVKKEEEDVKRVVSAGRLGGSRASQAKPSGVRVVSGGRARHGTLDWTGRPLNDVSRVYGTTTTHLGIVPVKQQLTAAELRLTIELLPRGLLRPTSRVGTQVSYELLSQRAGYGGGDRDPPLRPDPRSRAPPGSSIDQPMGDFMGHVLPGTLLLLVGLWRVWSTVARFVAAPSSAPPPAPAPPLLEMYVVAGGAFLDMCVELFYVDPLRVLSGEGVDPANLNGLEHAGMLLMFFLVGALAILSDKTSLVFATAFTSEFLLFHYHSTTHKGLEGYYHHLLLILLGLCIISIVSGALVPTSFPSDLAAGVLIAVQGMWFYQTAFTLYGPMLPTGCDRLFDSPDADARIECHAGAALERAEMLADFQLFGIMFVVFVYVLGCYAIAAARFGHLELTTAHDEMHMCVIECRGDVAMANVEEECST</sequence>
<dbReference type="EMBL" id="JACEFO010001828">
    <property type="protein sequence ID" value="KAF8700252.1"/>
    <property type="molecule type" value="Genomic_DNA"/>
</dbReference>
<comment type="subcellular location">
    <subcellularLocation>
        <location evidence="1">Membrane</location>
        <topology evidence="1">Multi-pass membrane protein</topology>
    </subcellularLocation>
</comment>
<proteinExistence type="inferred from homology"/>
<keyword evidence="3 7" id="KW-0812">Transmembrane</keyword>
<comment type="similarity">
    <text evidence="2">Belongs to the TMEM45 family.</text>
</comment>
<keyword evidence="9" id="KW-1185">Reference proteome</keyword>
<evidence type="ECO:0008006" key="10">
    <source>
        <dbReference type="Google" id="ProtNLM"/>
    </source>
</evidence>
<evidence type="ECO:0000313" key="9">
    <source>
        <dbReference type="Proteomes" id="UP000636709"/>
    </source>
</evidence>
<dbReference type="PANTHER" id="PTHR47119">
    <property type="entry name" value="PLANT VIRAL-RESPONSE FAMILY PROTEIN"/>
    <property type="match status" value="1"/>
</dbReference>
<evidence type="ECO:0000256" key="3">
    <source>
        <dbReference type="ARBA" id="ARBA00022692"/>
    </source>
</evidence>
<gene>
    <name evidence="8" type="ORF">HU200_034632</name>
</gene>
<name>A0A835BTV4_9POAL</name>
<accession>A0A835BTV4</accession>
<dbReference type="Proteomes" id="UP000636709">
    <property type="component" value="Unassembled WGS sequence"/>
</dbReference>
<dbReference type="GO" id="GO:0016020">
    <property type="term" value="C:membrane"/>
    <property type="evidence" value="ECO:0007669"/>
    <property type="project" value="UniProtKB-SubCell"/>
</dbReference>
<feature type="transmembrane region" description="Helical" evidence="7">
    <location>
        <begin position="283"/>
        <end position="306"/>
    </location>
</feature>
<dbReference type="Pfam" id="PF04819">
    <property type="entry name" value="DUF716"/>
    <property type="match status" value="1"/>
</dbReference>
<keyword evidence="5 7" id="KW-0472">Membrane</keyword>
<evidence type="ECO:0000256" key="2">
    <source>
        <dbReference type="ARBA" id="ARBA00006948"/>
    </source>
</evidence>
<dbReference type="PANTHER" id="PTHR47119:SF4">
    <property type="entry name" value="C GLOBULAR STAGE ISOFORM 1"/>
    <property type="match status" value="1"/>
</dbReference>
<feature type="transmembrane region" description="Helical" evidence="7">
    <location>
        <begin position="313"/>
        <end position="334"/>
    </location>
</feature>
<feature type="transmembrane region" description="Helical" evidence="7">
    <location>
        <begin position="239"/>
        <end position="263"/>
    </location>
</feature>
<reference evidence="8" key="1">
    <citation type="submission" date="2020-07" db="EMBL/GenBank/DDBJ databases">
        <title>Genome sequence and genetic diversity analysis of an under-domesticated orphan crop, white fonio (Digitaria exilis).</title>
        <authorList>
            <person name="Bennetzen J.L."/>
            <person name="Chen S."/>
            <person name="Ma X."/>
            <person name="Wang X."/>
            <person name="Yssel A.E.J."/>
            <person name="Chaluvadi S.R."/>
            <person name="Johnson M."/>
            <person name="Gangashetty P."/>
            <person name="Hamidou F."/>
            <person name="Sanogo M.D."/>
            <person name="Zwaenepoel A."/>
            <person name="Wallace J."/>
            <person name="Van De Peer Y."/>
            <person name="Van Deynze A."/>
        </authorList>
    </citation>
    <scope>NUCLEOTIDE SEQUENCE</scope>
    <source>
        <tissue evidence="8">Leaves</tissue>
    </source>
</reference>
<feature type="transmembrane region" description="Helical" evidence="7">
    <location>
        <begin position="372"/>
        <end position="392"/>
    </location>
</feature>
<evidence type="ECO:0000256" key="1">
    <source>
        <dbReference type="ARBA" id="ARBA00004141"/>
    </source>
</evidence>
<evidence type="ECO:0000256" key="5">
    <source>
        <dbReference type="ARBA" id="ARBA00023136"/>
    </source>
</evidence>
<organism evidence="8 9">
    <name type="scientific">Digitaria exilis</name>
    <dbReference type="NCBI Taxonomy" id="1010633"/>
    <lineage>
        <taxon>Eukaryota</taxon>
        <taxon>Viridiplantae</taxon>
        <taxon>Streptophyta</taxon>
        <taxon>Embryophyta</taxon>
        <taxon>Tracheophyta</taxon>
        <taxon>Spermatophyta</taxon>
        <taxon>Magnoliopsida</taxon>
        <taxon>Liliopsida</taxon>
        <taxon>Poales</taxon>
        <taxon>Poaceae</taxon>
        <taxon>PACMAD clade</taxon>
        <taxon>Panicoideae</taxon>
        <taxon>Panicodae</taxon>
        <taxon>Paniceae</taxon>
        <taxon>Anthephorinae</taxon>
        <taxon>Digitaria</taxon>
    </lineage>
</organism>
<dbReference type="InterPro" id="IPR006904">
    <property type="entry name" value="DUF716"/>
</dbReference>
<dbReference type="OrthoDB" id="551896at2759"/>
<feature type="region of interest" description="Disordered" evidence="6">
    <location>
        <begin position="118"/>
        <end position="145"/>
    </location>
</feature>
<evidence type="ECO:0000256" key="4">
    <source>
        <dbReference type="ARBA" id="ARBA00022989"/>
    </source>
</evidence>
<evidence type="ECO:0000256" key="7">
    <source>
        <dbReference type="SAM" id="Phobius"/>
    </source>
</evidence>
<comment type="caution">
    <text evidence="8">The sequence shown here is derived from an EMBL/GenBank/DDBJ whole genome shotgun (WGS) entry which is preliminary data.</text>
</comment>
<evidence type="ECO:0000313" key="8">
    <source>
        <dbReference type="EMBL" id="KAF8700252.1"/>
    </source>
</evidence>
<protein>
    <recommendedName>
        <fullName evidence="10">Transmembrane protein 45B</fullName>
    </recommendedName>
</protein>
<keyword evidence="4 7" id="KW-1133">Transmembrane helix</keyword>
<feature type="compositionally biased region" description="Basic and acidic residues" evidence="6">
    <location>
        <begin position="125"/>
        <end position="137"/>
    </location>
</feature>